<keyword evidence="4" id="KW-1185">Reference proteome</keyword>
<comment type="subcellular location">
    <subcellularLocation>
        <location evidence="1">Nucleus</location>
    </subcellularLocation>
</comment>
<dbReference type="Proteomes" id="UP000002051">
    <property type="component" value="Chromosome 6"/>
</dbReference>
<dbReference type="PANTHER" id="PTHR12221:SF6">
    <property type="entry name" value="PESCADILLO HOMOLOG"/>
    <property type="match status" value="1"/>
</dbReference>
<dbReference type="AlphaFoldDB" id="A0A072U7T7"/>
<reference evidence="2 4" key="1">
    <citation type="journal article" date="2011" name="Nature">
        <title>The Medicago genome provides insight into the evolution of rhizobial symbioses.</title>
        <authorList>
            <person name="Young N.D."/>
            <person name="Debelle F."/>
            <person name="Oldroyd G.E."/>
            <person name="Geurts R."/>
            <person name="Cannon S.B."/>
            <person name="Udvardi M.K."/>
            <person name="Benedito V.A."/>
            <person name="Mayer K.F."/>
            <person name="Gouzy J."/>
            <person name="Schoof H."/>
            <person name="Van de Peer Y."/>
            <person name="Proost S."/>
            <person name="Cook D.R."/>
            <person name="Meyers B.C."/>
            <person name="Spannagl M."/>
            <person name="Cheung F."/>
            <person name="De Mita S."/>
            <person name="Krishnakumar V."/>
            <person name="Gundlach H."/>
            <person name="Zhou S."/>
            <person name="Mudge J."/>
            <person name="Bharti A.K."/>
            <person name="Murray J.D."/>
            <person name="Naoumkina M.A."/>
            <person name="Rosen B."/>
            <person name="Silverstein K.A."/>
            <person name="Tang H."/>
            <person name="Rombauts S."/>
            <person name="Zhao P.X."/>
            <person name="Zhou P."/>
            <person name="Barbe V."/>
            <person name="Bardou P."/>
            <person name="Bechner M."/>
            <person name="Bellec A."/>
            <person name="Berger A."/>
            <person name="Berges H."/>
            <person name="Bidwell S."/>
            <person name="Bisseling T."/>
            <person name="Choisne N."/>
            <person name="Couloux A."/>
            <person name="Denny R."/>
            <person name="Deshpande S."/>
            <person name="Dai X."/>
            <person name="Doyle J.J."/>
            <person name="Dudez A.M."/>
            <person name="Farmer A.D."/>
            <person name="Fouteau S."/>
            <person name="Franken C."/>
            <person name="Gibelin C."/>
            <person name="Gish J."/>
            <person name="Goldstein S."/>
            <person name="Gonzalez A.J."/>
            <person name="Green P.J."/>
            <person name="Hallab A."/>
            <person name="Hartog M."/>
            <person name="Hua A."/>
            <person name="Humphray S.J."/>
            <person name="Jeong D.H."/>
            <person name="Jing Y."/>
            <person name="Jocker A."/>
            <person name="Kenton S.M."/>
            <person name="Kim D.J."/>
            <person name="Klee K."/>
            <person name="Lai H."/>
            <person name="Lang C."/>
            <person name="Lin S."/>
            <person name="Macmil S.L."/>
            <person name="Magdelenat G."/>
            <person name="Matthews L."/>
            <person name="McCorrison J."/>
            <person name="Monaghan E.L."/>
            <person name="Mun J.H."/>
            <person name="Najar F.Z."/>
            <person name="Nicholson C."/>
            <person name="Noirot C."/>
            <person name="O'Bleness M."/>
            <person name="Paule C.R."/>
            <person name="Poulain J."/>
            <person name="Prion F."/>
            <person name="Qin B."/>
            <person name="Qu C."/>
            <person name="Retzel E.F."/>
            <person name="Riddle C."/>
            <person name="Sallet E."/>
            <person name="Samain S."/>
            <person name="Samson N."/>
            <person name="Sanders I."/>
            <person name="Saurat O."/>
            <person name="Scarpelli C."/>
            <person name="Schiex T."/>
            <person name="Segurens B."/>
            <person name="Severin A.J."/>
            <person name="Sherrier D.J."/>
            <person name="Shi R."/>
            <person name="Sims S."/>
            <person name="Singer S.R."/>
            <person name="Sinharoy S."/>
            <person name="Sterck L."/>
            <person name="Viollet A."/>
            <person name="Wang B.B."/>
            <person name="Wang K."/>
            <person name="Wang M."/>
            <person name="Wang X."/>
            <person name="Warfsmann J."/>
            <person name="Weissenbach J."/>
            <person name="White D.D."/>
            <person name="White J.D."/>
            <person name="Wiley G.B."/>
            <person name="Wincker P."/>
            <person name="Xing Y."/>
            <person name="Yang L."/>
            <person name="Yao Z."/>
            <person name="Ying F."/>
            <person name="Zhai J."/>
            <person name="Zhou L."/>
            <person name="Zuber A."/>
            <person name="Denarie J."/>
            <person name="Dixon R.A."/>
            <person name="May G.D."/>
            <person name="Schwartz D.C."/>
            <person name="Rogers J."/>
            <person name="Quetier F."/>
            <person name="Town C.D."/>
            <person name="Roe B.A."/>
        </authorList>
    </citation>
    <scope>NUCLEOTIDE SEQUENCE [LARGE SCALE GENOMIC DNA]</scope>
    <source>
        <strain evidence="2">A17</strain>
        <strain evidence="3 4">cv. Jemalong A17</strain>
    </source>
</reference>
<dbReference type="EMBL" id="CM001222">
    <property type="protein sequence ID" value="KEH25416.1"/>
    <property type="molecule type" value="Genomic_DNA"/>
</dbReference>
<evidence type="ECO:0000256" key="1">
    <source>
        <dbReference type="ARBA" id="ARBA00004123"/>
    </source>
</evidence>
<dbReference type="GO" id="GO:0005730">
    <property type="term" value="C:nucleolus"/>
    <property type="evidence" value="ECO:0007669"/>
    <property type="project" value="InterPro"/>
</dbReference>
<dbReference type="GO" id="GO:0042254">
    <property type="term" value="P:ribosome biogenesis"/>
    <property type="evidence" value="ECO:0007669"/>
    <property type="project" value="InterPro"/>
</dbReference>
<dbReference type="HOGENOM" id="CLU_1689357_0_0_1"/>
<dbReference type="STRING" id="3880.A0A072U7T7"/>
<reference evidence="2 4" key="2">
    <citation type="journal article" date="2014" name="BMC Genomics">
        <title>An improved genome release (version Mt4.0) for the model legume Medicago truncatula.</title>
        <authorList>
            <person name="Tang H."/>
            <person name="Krishnakumar V."/>
            <person name="Bidwell S."/>
            <person name="Rosen B."/>
            <person name="Chan A."/>
            <person name="Zhou S."/>
            <person name="Gentzbittel L."/>
            <person name="Childs K.L."/>
            <person name="Yandell M."/>
            <person name="Gundlach H."/>
            <person name="Mayer K.F."/>
            <person name="Schwartz D.C."/>
            <person name="Town C.D."/>
        </authorList>
    </citation>
    <scope>GENOME REANNOTATION</scope>
    <source>
        <strain evidence="2">A17</strain>
        <strain evidence="3 4">cv. Jemalong A17</strain>
    </source>
</reference>
<evidence type="ECO:0000313" key="3">
    <source>
        <dbReference type="EnsemblPlants" id="KEH25416"/>
    </source>
</evidence>
<dbReference type="EnsemblPlants" id="KEH25416">
    <property type="protein sequence ID" value="KEH25416"/>
    <property type="gene ID" value="MTR_6g022570"/>
</dbReference>
<gene>
    <name evidence="2" type="ordered locus">MTR_6g022570</name>
</gene>
<sequence length="156" mass="17439">MDDYLTMVNLFGALHASKSKKIDVDLVHKIRRTPPPHLSPFVNYDEEGYISDNAKTINHLQSAATEEFLPLPGVGKDDSLQGAITYISADSNVEKEISSSVVQTEESTTNGQENVDTDMSLLVMSRKNIKIFEAMRYLISTSRMRLITSTAENEIR</sequence>
<accession>A0A072U7T7</accession>
<reference evidence="3" key="3">
    <citation type="submission" date="2015-04" db="UniProtKB">
        <authorList>
            <consortium name="EnsemblPlants"/>
        </authorList>
    </citation>
    <scope>IDENTIFICATION</scope>
    <source>
        <strain evidence="3">cv. Jemalong A17</strain>
    </source>
</reference>
<evidence type="ECO:0000313" key="2">
    <source>
        <dbReference type="EMBL" id="KEH25416.1"/>
    </source>
</evidence>
<organism evidence="2 4">
    <name type="scientific">Medicago truncatula</name>
    <name type="common">Barrel medic</name>
    <name type="synonym">Medicago tribuloides</name>
    <dbReference type="NCBI Taxonomy" id="3880"/>
    <lineage>
        <taxon>Eukaryota</taxon>
        <taxon>Viridiplantae</taxon>
        <taxon>Streptophyta</taxon>
        <taxon>Embryophyta</taxon>
        <taxon>Tracheophyta</taxon>
        <taxon>Spermatophyta</taxon>
        <taxon>Magnoliopsida</taxon>
        <taxon>eudicotyledons</taxon>
        <taxon>Gunneridae</taxon>
        <taxon>Pentapetalae</taxon>
        <taxon>rosids</taxon>
        <taxon>fabids</taxon>
        <taxon>Fabales</taxon>
        <taxon>Fabaceae</taxon>
        <taxon>Papilionoideae</taxon>
        <taxon>50 kb inversion clade</taxon>
        <taxon>NPAAA clade</taxon>
        <taxon>Hologalegina</taxon>
        <taxon>IRL clade</taxon>
        <taxon>Trifolieae</taxon>
        <taxon>Medicago</taxon>
    </lineage>
</organism>
<evidence type="ECO:0000313" key="4">
    <source>
        <dbReference type="Proteomes" id="UP000002051"/>
    </source>
</evidence>
<dbReference type="PANTHER" id="PTHR12221">
    <property type="entry name" value="PESCADILLO - RELATED"/>
    <property type="match status" value="1"/>
</dbReference>
<protein>
    <submittedName>
        <fullName evidence="2 3">Uncharacterized protein</fullName>
    </submittedName>
</protein>
<dbReference type="InterPro" id="IPR010613">
    <property type="entry name" value="PES"/>
</dbReference>
<name>A0A072U7T7_MEDTR</name>
<proteinExistence type="predicted"/>